<dbReference type="EnsemblProtists" id="EKX36895">
    <property type="protein sequence ID" value="EKX36895"/>
    <property type="gene ID" value="GUITHDRAFT_116918"/>
</dbReference>
<dbReference type="CDD" id="cd14447">
    <property type="entry name" value="SPX"/>
    <property type="match status" value="1"/>
</dbReference>
<dbReference type="PaxDb" id="55529-EKX36895"/>
<reference evidence="3 5" key="1">
    <citation type="journal article" date="2012" name="Nature">
        <title>Algal genomes reveal evolutionary mosaicism and the fate of nucleomorphs.</title>
        <authorList>
            <consortium name="DOE Joint Genome Institute"/>
            <person name="Curtis B.A."/>
            <person name="Tanifuji G."/>
            <person name="Burki F."/>
            <person name="Gruber A."/>
            <person name="Irimia M."/>
            <person name="Maruyama S."/>
            <person name="Arias M.C."/>
            <person name="Ball S.G."/>
            <person name="Gile G.H."/>
            <person name="Hirakawa Y."/>
            <person name="Hopkins J.F."/>
            <person name="Kuo A."/>
            <person name="Rensing S.A."/>
            <person name="Schmutz J."/>
            <person name="Symeonidi A."/>
            <person name="Elias M."/>
            <person name="Eveleigh R.J."/>
            <person name="Herman E.K."/>
            <person name="Klute M.J."/>
            <person name="Nakayama T."/>
            <person name="Obornik M."/>
            <person name="Reyes-Prieto A."/>
            <person name="Armbrust E.V."/>
            <person name="Aves S.J."/>
            <person name="Beiko R.G."/>
            <person name="Coutinho P."/>
            <person name="Dacks J.B."/>
            <person name="Durnford D.G."/>
            <person name="Fast N.M."/>
            <person name="Green B.R."/>
            <person name="Grisdale C.J."/>
            <person name="Hempel F."/>
            <person name="Henrissat B."/>
            <person name="Hoppner M.P."/>
            <person name="Ishida K."/>
            <person name="Kim E."/>
            <person name="Koreny L."/>
            <person name="Kroth P.G."/>
            <person name="Liu Y."/>
            <person name="Malik S.B."/>
            <person name="Maier U.G."/>
            <person name="McRose D."/>
            <person name="Mock T."/>
            <person name="Neilson J.A."/>
            <person name="Onodera N.T."/>
            <person name="Poole A.M."/>
            <person name="Pritham E.J."/>
            <person name="Richards T.A."/>
            <person name="Rocap G."/>
            <person name="Roy S.W."/>
            <person name="Sarai C."/>
            <person name="Schaack S."/>
            <person name="Shirato S."/>
            <person name="Slamovits C.H."/>
            <person name="Spencer D.F."/>
            <person name="Suzuki S."/>
            <person name="Worden A.Z."/>
            <person name="Zauner S."/>
            <person name="Barry K."/>
            <person name="Bell C."/>
            <person name="Bharti A.K."/>
            <person name="Crow J.A."/>
            <person name="Grimwood J."/>
            <person name="Kramer R."/>
            <person name="Lindquist E."/>
            <person name="Lucas S."/>
            <person name="Salamov A."/>
            <person name="McFadden G.I."/>
            <person name="Lane C.E."/>
            <person name="Keeling P.J."/>
            <person name="Gray M.W."/>
            <person name="Grigoriev I.V."/>
            <person name="Archibald J.M."/>
        </authorList>
    </citation>
    <scope>NUCLEOTIDE SEQUENCE</scope>
    <source>
        <strain evidence="3 5">CCMP2712</strain>
    </source>
</reference>
<feature type="region of interest" description="Disordered" evidence="1">
    <location>
        <begin position="342"/>
        <end position="370"/>
    </location>
</feature>
<feature type="region of interest" description="Disordered" evidence="1">
    <location>
        <begin position="404"/>
        <end position="429"/>
    </location>
</feature>
<feature type="compositionally biased region" description="Polar residues" evidence="1">
    <location>
        <begin position="312"/>
        <end position="326"/>
    </location>
</feature>
<dbReference type="OrthoDB" id="10547244at2759"/>
<dbReference type="EMBL" id="JH993066">
    <property type="protein sequence ID" value="EKX36895.1"/>
    <property type="molecule type" value="Genomic_DNA"/>
</dbReference>
<dbReference type="RefSeq" id="XP_005823875.1">
    <property type="nucleotide sequence ID" value="XM_005823818.1"/>
</dbReference>
<dbReference type="GeneID" id="17293604"/>
<dbReference type="Proteomes" id="UP000011087">
    <property type="component" value="Unassembled WGS sequence"/>
</dbReference>
<protein>
    <recommendedName>
        <fullName evidence="2">SPX domain-containing protein</fullName>
    </recommendedName>
</protein>
<keyword evidence="5" id="KW-1185">Reference proteome</keyword>
<reference evidence="4" key="3">
    <citation type="submission" date="2015-06" db="UniProtKB">
        <authorList>
            <consortium name="EnsemblProtists"/>
        </authorList>
    </citation>
    <scope>IDENTIFICATION</scope>
</reference>
<accession>L1IM81</accession>
<evidence type="ECO:0000313" key="4">
    <source>
        <dbReference type="EnsemblProtists" id="EKX36895"/>
    </source>
</evidence>
<feature type="domain" description="SPX" evidence="2">
    <location>
        <begin position="1"/>
        <end position="180"/>
    </location>
</feature>
<evidence type="ECO:0000256" key="1">
    <source>
        <dbReference type="SAM" id="MobiDB-lite"/>
    </source>
</evidence>
<evidence type="ECO:0000313" key="3">
    <source>
        <dbReference type="EMBL" id="EKX36895.1"/>
    </source>
</evidence>
<dbReference type="InterPro" id="IPR004331">
    <property type="entry name" value="SPX_dom"/>
</dbReference>
<evidence type="ECO:0000313" key="5">
    <source>
        <dbReference type="Proteomes" id="UP000011087"/>
    </source>
</evidence>
<dbReference type="AlphaFoldDB" id="L1IM81"/>
<organism evidence="3">
    <name type="scientific">Guillardia theta (strain CCMP2712)</name>
    <name type="common">Cryptophyte</name>
    <dbReference type="NCBI Taxonomy" id="905079"/>
    <lineage>
        <taxon>Eukaryota</taxon>
        <taxon>Cryptophyceae</taxon>
        <taxon>Pyrenomonadales</taxon>
        <taxon>Geminigeraceae</taxon>
        <taxon>Guillardia</taxon>
    </lineage>
</organism>
<sequence>MPLWKRFTTELVPEWQVQCIEYKRLKRLAESLVGREDSIERQENDISAFRDAFAVELEKVSFLYVKHERKLCRFFCSLEAKCEAVLQKLQVDLVAPACALALLMSIHQDDREQNCSDDFMRARRVLEDPAYKQILVALSAFLMHIDALRSFALLNTLAVVKIAQQHCSKHAGDDVLKRLHEEPFFHCYRLSSLVEEVSCLQRRLLGEFFGNVDLHTDERHRNFPLDVQESEEVEPSDLSVYCTWKNQRGHLPVWIFKSLASSSLGDRDIRKIRIVSLLSVFSMQVKASLRAHGLEKYASMIVPRVPPMGEAGSSSACSRQGEQGTPQGPAPVRMEVHATNGNSGGAIAPAMRLPPRRKPAATREEVEQSVNTNNDLRLQRSCNNLLVLELKGWKWIDSLIAPHNESAEARSKASTPTSESENSDGEREACWDNGVRQDLSSLDKFACKPQSYRRGSEGMECTGALNQVKLRLDITA</sequence>
<dbReference type="PROSITE" id="PS51382">
    <property type="entry name" value="SPX"/>
    <property type="match status" value="1"/>
</dbReference>
<name>L1IM81_GUITC</name>
<evidence type="ECO:0000259" key="2">
    <source>
        <dbReference type="PROSITE" id="PS51382"/>
    </source>
</evidence>
<gene>
    <name evidence="3" type="ORF">GUITHDRAFT_116918</name>
</gene>
<proteinExistence type="predicted"/>
<dbReference type="KEGG" id="gtt:GUITHDRAFT_116918"/>
<dbReference type="HOGENOM" id="CLU_574212_0_0_1"/>
<feature type="region of interest" description="Disordered" evidence="1">
    <location>
        <begin position="309"/>
        <end position="329"/>
    </location>
</feature>
<reference evidence="5" key="2">
    <citation type="submission" date="2012-11" db="EMBL/GenBank/DDBJ databases">
        <authorList>
            <person name="Kuo A."/>
            <person name="Curtis B.A."/>
            <person name="Tanifuji G."/>
            <person name="Burki F."/>
            <person name="Gruber A."/>
            <person name="Irimia M."/>
            <person name="Maruyama S."/>
            <person name="Arias M.C."/>
            <person name="Ball S.G."/>
            <person name="Gile G.H."/>
            <person name="Hirakawa Y."/>
            <person name="Hopkins J.F."/>
            <person name="Rensing S.A."/>
            <person name="Schmutz J."/>
            <person name="Symeonidi A."/>
            <person name="Elias M."/>
            <person name="Eveleigh R.J."/>
            <person name="Herman E.K."/>
            <person name="Klute M.J."/>
            <person name="Nakayama T."/>
            <person name="Obornik M."/>
            <person name="Reyes-Prieto A."/>
            <person name="Armbrust E.V."/>
            <person name="Aves S.J."/>
            <person name="Beiko R.G."/>
            <person name="Coutinho P."/>
            <person name="Dacks J.B."/>
            <person name="Durnford D.G."/>
            <person name="Fast N.M."/>
            <person name="Green B.R."/>
            <person name="Grisdale C."/>
            <person name="Hempe F."/>
            <person name="Henrissat B."/>
            <person name="Hoppner M.P."/>
            <person name="Ishida K.-I."/>
            <person name="Kim E."/>
            <person name="Koreny L."/>
            <person name="Kroth P.G."/>
            <person name="Liu Y."/>
            <person name="Malik S.-B."/>
            <person name="Maier U.G."/>
            <person name="McRose D."/>
            <person name="Mock T."/>
            <person name="Neilson J.A."/>
            <person name="Onodera N.T."/>
            <person name="Poole A.M."/>
            <person name="Pritham E.J."/>
            <person name="Richards T.A."/>
            <person name="Rocap G."/>
            <person name="Roy S.W."/>
            <person name="Sarai C."/>
            <person name="Schaack S."/>
            <person name="Shirato S."/>
            <person name="Slamovits C.H."/>
            <person name="Spencer D.F."/>
            <person name="Suzuki S."/>
            <person name="Worden A.Z."/>
            <person name="Zauner S."/>
            <person name="Barry K."/>
            <person name="Bell C."/>
            <person name="Bharti A.K."/>
            <person name="Crow J.A."/>
            <person name="Grimwood J."/>
            <person name="Kramer R."/>
            <person name="Lindquist E."/>
            <person name="Lucas S."/>
            <person name="Salamov A."/>
            <person name="McFadden G.I."/>
            <person name="Lane C.E."/>
            <person name="Keeling P.J."/>
            <person name="Gray M.W."/>
            <person name="Grigoriev I.V."/>
            <person name="Archibald J.M."/>
        </authorList>
    </citation>
    <scope>NUCLEOTIDE SEQUENCE</scope>
    <source>
        <strain evidence="5">CCMP2712</strain>
    </source>
</reference>